<name>A0A0B7AAR5_9EUPU</name>
<feature type="region of interest" description="Disordered" evidence="1">
    <location>
        <begin position="1"/>
        <end position="38"/>
    </location>
</feature>
<evidence type="ECO:0000256" key="1">
    <source>
        <dbReference type="SAM" id="MobiDB-lite"/>
    </source>
</evidence>
<accession>A0A0B7AAR5</accession>
<proteinExistence type="predicted"/>
<reference evidence="2" key="1">
    <citation type="submission" date="2014-12" db="EMBL/GenBank/DDBJ databases">
        <title>Insight into the proteome of Arion vulgaris.</title>
        <authorList>
            <person name="Aradska J."/>
            <person name="Bulat T."/>
            <person name="Smidak R."/>
            <person name="Sarate P."/>
            <person name="Gangsoo J."/>
            <person name="Sialana F."/>
            <person name="Bilban M."/>
            <person name="Lubec G."/>
        </authorList>
    </citation>
    <scope>NUCLEOTIDE SEQUENCE</scope>
    <source>
        <tissue evidence="2">Skin</tissue>
    </source>
</reference>
<dbReference type="AlphaFoldDB" id="A0A0B7AAR5"/>
<evidence type="ECO:0000313" key="2">
    <source>
        <dbReference type="EMBL" id="CEK77116.1"/>
    </source>
</evidence>
<sequence>MMTNTNEMINKKSTKHNKQVEQKMSTKTQLNHQWKGKLARQSTEQITSKYQSASTNVRFHLSYNLNFWVAI</sequence>
<organism evidence="2">
    <name type="scientific">Arion vulgaris</name>
    <dbReference type="NCBI Taxonomy" id="1028688"/>
    <lineage>
        <taxon>Eukaryota</taxon>
        <taxon>Metazoa</taxon>
        <taxon>Spiralia</taxon>
        <taxon>Lophotrochozoa</taxon>
        <taxon>Mollusca</taxon>
        <taxon>Gastropoda</taxon>
        <taxon>Heterobranchia</taxon>
        <taxon>Euthyneura</taxon>
        <taxon>Panpulmonata</taxon>
        <taxon>Eupulmonata</taxon>
        <taxon>Stylommatophora</taxon>
        <taxon>Helicina</taxon>
        <taxon>Arionoidea</taxon>
        <taxon>Arionidae</taxon>
        <taxon>Arion</taxon>
    </lineage>
</organism>
<feature type="compositionally biased region" description="Polar residues" evidence="1">
    <location>
        <begin position="22"/>
        <end position="32"/>
    </location>
</feature>
<protein>
    <submittedName>
        <fullName evidence="2">Uncharacterized protein</fullName>
    </submittedName>
</protein>
<dbReference type="EMBL" id="HACG01030251">
    <property type="protein sequence ID" value="CEK77116.1"/>
    <property type="molecule type" value="Transcribed_RNA"/>
</dbReference>
<gene>
    <name evidence="2" type="primary">ORF103110</name>
</gene>